<organism evidence="3 5">
    <name type="scientific">Didymodactylos carnosus</name>
    <dbReference type="NCBI Taxonomy" id="1234261"/>
    <lineage>
        <taxon>Eukaryota</taxon>
        <taxon>Metazoa</taxon>
        <taxon>Spiralia</taxon>
        <taxon>Gnathifera</taxon>
        <taxon>Rotifera</taxon>
        <taxon>Eurotatoria</taxon>
        <taxon>Bdelloidea</taxon>
        <taxon>Philodinida</taxon>
        <taxon>Philodinidae</taxon>
        <taxon>Didymodactylos</taxon>
    </lineage>
</organism>
<evidence type="ECO:0000256" key="2">
    <source>
        <dbReference type="SAM" id="MobiDB-lite"/>
    </source>
</evidence>
<dbReference type="AlphaFoldDB" id="A0A814LSC2"/>
<gene>
    <name evidence="3" type="ORF">GPM918_LOCUS17235</name>
    <name evidence="4" type="ORF">SRO942_LOCUS17234</name>
</gene>
<feature type="compositionally biased region" description="Basic and acidic residues" evidence="2">
    <location>
        <begin position="8"/>
        <end position="22"/>
    </location>
</feature>
<proteinExistence type="predicted"/>
<evidence type="ECO:0000313" key="3">
    <source>
        <dbReference type="EMBL" id="CAF1070198.1"/>
    </source>
</evidence>
<evidence type="ECO:0000313" key="5">
    <source>
        <dbReference type="Proteomes" id="UP000663829"/>
    </source>
</evidence>
<keyword evidence="5" id="KW-1185">Reference proteome</keyword>
<feature type="coiled-coil region" evidence="1">
    <location>
        <begin position="127"/>
        <end position="158"/>
    </location>
</feature>
<evidence type="ECO:0000256" key="1">
    <source>
        <dbReference type="SAM" id="Coils"/>
    </source>
</evidence>
<accession>A0A814LSC2</accession>
<comment type="caution">
    <text evidence="3">The sequence shown here is derived from an EMBL/GenBank/DDBJ whole genome shotgun (WGS) entry which is preliminary data.</text>
</comment>
<dbReference type="Proteomes" id="UP000663829">
    <property type="component" value="Unassembled WGS sequence"/>
</dbReference>
<dbReference type="Proteomes" id="UP000681722">
    <property type="component" value="Unassembled WGS sequence"/>
</dbReference>
<feature type="region of interest" description="Disordered" evidence="2">
    <location>
        <begin position="244"/>
        <end position="272"/>
    </location>
</feature>
<sequence>MSQPTATDNEKVFGHNEHKREHRLQRTELRQLYAHQLSLIEQQYPNASSSKLLNLLRRHDGDVDKVCAILKKRSSRQTKFDQIEQKYGPELTKFLEQESSHLLGSKMPKRQRLLRIMERSHGDQEHLQKFLNRINNRHQNKEEAKEKYVQHVTELEQDGLDVKRPCVYRLLEKHDGDLTKVRAIMQHRLNKKTDLEKFELEYDQQLKQLELDGVHIRNKRAVVHLLQKSNGQLDTVKEFLLQKQQRKEKKKRDYSSPREDDEKEHRQQKKARMANISVDDLEYLKQLRVAGVHGNPIKILKILHEECNDSVELTIEKCRQHKDQRKHEREERLKKRELLNETQQAYLSIISKEDWPSNIDQVYLDGNNMMFVIDSLRRLCLNRQGKKTENIIGQIASAWNEKLQIPHVNLIYDSTNQVETIGTVNIQSARPKYKTTDDMLIDLAKQNHGKNEHTIVVTADRALAVQLNSEGCKLVKPYHWFAHCVMLLTPDLIKQDPTESNTHVDTAMRKRRDNKKEKIHYDFDELLKRVANIDI</sequence>
<name>A0A814LSC2_9BILA</name>
<evidence type="ECO:0000313" key="4">
    <source>
        <dbReference type="EMBL" id="CAF3837378.1"/>
    </source>
</evidence>
<dbReference type="EMBL" id="CAJOBC010004690">
    <property type="protein sequence ID" value="CAF3837378.1"/>
    <property type="molecule type" value="Genomic_DNA"/>
</dbReference>
<dbReference type="OrthoDB" id="9991459at2759"/>
<dbReference type="EMBL" id="CAJNOQ010004690">
    <property type="protein sequence ID" value="CAF1070198.1"/>
    <property type="molecule type" value="Genomic_DNA"/>
</dbReference>
<reference evidence="3" key="1">
    <citation type="submission" date="2021-02" db="EMBL/GenBank/DDBJ databases">
        <authorList>
            <person name="Nowell W R."/>
        </authorList>
    </citation>
    <scope>NUCLEOTIDE SEQUENCE</scope>
</reference>
<feature type="region of interest" description="Disordered" evidence="2">
    <location>
        <begin position="1"/>
        <end position="22"/>
    </location>
</feature>
<protein>
    <submittedName>
        <fullName evidence="3">Uncharacterized protein</fullName>
    </submittedName>
</protein>
<keyword evidence="1" id="KW-0175">Coiled coil</keyword>
<feature type="compositionally biased region" description="Basic and acidic residues" evidence="2">
    <location>
        <begin position="251"/>
        <end position="265"/>
    </location>
</feature>